<evidence type="ECO:0000313" key="3">
    <source>
        <dbReference type="Proteomes" id="UP000662314"/>
    </source>
</evidence>
<dbReference type="AlphaFoldDB" id="A0A8J7LH49"/>
<keyword evidence="3" id="KW-1185">Reference proteome</keyword>
<evidence type="ECO:0000259" key="1">
    <source>
        <dbReference type="Pfam" id="PF01402"/>
    </source>
</evidence>
<organism evidence="2 3">
    <name type="scientific">Dendronalium phyllosphericum CENA369</name>
    <dbReference type="NCBI Taxonomy" id="1725256"/>
    <lineage>
        <taxon>Bacteria</taxon>
        <taxon>Bacillati</taxon>
        <taxon>Cyanobacteriota</taxon>
        <taxon>Cyanophyceae</taxon>
        <taxon>Nostocales</taxon>
        <taxon>Nostocaceae</taxon>
        <taxon>Dendronalium</taxon>
        <taxon>Dendronalium phyllosphericum</taxon>
    </lineage>
</organism>
<gene>
    <name evidence="2" type="ORF">I8752_29270</name>
</gene>
<evidence type="ECO:0000313" key="2">
    <source>
        <dbReference type="EMBL" id="MBH8577001.1"/>
    </source>
</evidence>
<dbReference type="InterPro" id="IPR002145">
    <property type="entry name" value="CopG"/>
</dbReference>
<dbReference type="GO" id="GO:0006355">
    <property type="term" value="P:regulation of DNA-templated transcription"/>
    <property type="evidence" value="ECO:0007669"/>
    <property type="project" value="InterPro"/>
</dbReference>
<proteinExistence type="predicted"/>
<accession>A0A8J7LH49</accession>
<dbReference type="Pfam" id="PF01402">
    <property type="entry name" value="RHH_1"/>
    <property type="match status" value="1"/>
</dbReference>
<sequence length="146" mass="16085">MQAAISAWFGVSVVSGQLSVTQRWQVFLCLSGGRLPSLLGWHSLTQGLAKIILPRYNYKYNSTGVKCKQSAGVQSRSSAWVQLMRKPLHGQRKKDLTLTLTPEGVEMLDAKAKALGISKSEMIERIAREQVSSPLEHQLLGECCAN</sequence>
<dbReference type="Proteomes" id="UP000662314">
    <property type="component" value="Unassembled WGS sequence"/>
</dbReference>
<name>A0A8J7LH49_9NOST</name>
<feature type="domain" description="Ribbon-helix-helix protein CopG" evidence="1">
    <location>
        <begin position="96"/>
        <end position="130"/>
    </location>
</feature>
<dbReference type="CDD" id="cd21631">
    <property type="entry name" value="RHH_CopG_NikR-like"/>
    <property type="match status" value="1"/>
</dbReference>
<reference evidence="2 3" key="1">
    <citation type="journal article" date="2021" name="Int. J. Syst. Evol. Microbiol.">
        <title>Amazonocrinis nigriterrae gen. nov., sp. nov., Atlanticothrix silvestris gen. nov., sp. nov. and Dendronalium phyllosphericum gen. nov., sp. nov., nostocacean cyanobacteria from Brazilian environments.</title>
        <authorList>
            <person name="Alvarenga D.O."/>
            <person name="Andreote A.P.D."/>
            <person name="Branco L.H.Z."/>
            <person name="Delbaje E."/>
            <person name="Cruz R.B."/>
            <person name="Varani A.M."/>
            <person name="Fiore M.F."/>
        </authorList>
    </citation>
    <scope>NUCLEOTIDE SEQUENCE [LARGE SCALE GENOMIC DNA]</scope>
    <source>
        <strain evidence="2 3">CENA369</strain>
    </source>
</reference>
<dbReference type="EMBL" id="JAECZA010000247">
    <property type="protein sequence ID" value="MBH8577001.1"/>
    <property type="molecule type" value="Genomic_DNA"/>
</dbReference>
<protein>
    <submittedName>
        <fullName evidence="2">CopG family transcriptional regulator</fullName>
    </submittedName>
</protein>
<comment type="caution">
    <text evidence="2">The sequence shown here is derived from an EMBL/GenBank/DDBJ whole genome shotgun (WGS) entry which is preliminary data.</text>
</comment>